<dbReference type="InterPro" id="IPR036259">
    <property type="entry name" value="MFS_trans_sf"/>
</dbReference>
<evidence type="ECO:0000256" key="4">
    <source>
        <dbReference type="ARBA" id="ARBA00022692"/>
    </source>
</evidence>
<feature type="transmembrane region" description="Helical" evidence="7">
    <location>
        <begin position="406"/>
        <end position="439"/>
    </location>
</feature>
<keyword evidence="4 7" id="KW-0812">Transmembrane</keyword>
<dbReference type="SUPFAM" id="SSF103473">
    <property type="entry name" value="MFS general substrate transporter"/>
    <property type="match status" value="1"/>
</dbReference>
<evidence type="ECO:0000256" key="3">
    <source>
        <dbReference type="ARBA" id="ARBA00022475"/>
    </source>
</evidence>
<feature type="transmembrane region" description="Helical" evidence="7">
    <location>
        <begin position="147"/>
        <end position="169"/>
    </location>
</feature>
<dbReference type="GO" id="GO:0005886">
    <property type="term" value="C:plasma membrane"/>
    <property type="evidence" value="ECO:0007669"/>
    <property type="project" value="UniProtKB-SubCell"/>
</dbReference>
<evidence type="ECO:0000313" key="9">
    <source>
        <dbReference type="Proteomes" id="UP000031623"/>
    </source>
</evidence>
<organism evidence="8 9">
    <name type="scientific">Thioploca ingrica</name>
    <dbReference type="NCBI Taxonomy" id="40754"/>
    <lineage>
        <taxon>Bacteria</taxon>
        <taxon>Pseudomonadati</taxon>
        <taxon>Pseudomonadota</taxon>
        <taxon>Gammaproteobacteria</taxon>
        <taxon>Thiotrichales</taxon>
        <taxon>Thiotrichaceae</taxon>
        <taxon>Thioploca</taxon>
    </lineage>
</organism>
<name>A0A090AG29_9GAMM</name>
<feature type="transmembrane region" description="Helical" evidence="7">
    <location>
        <begin position="336"/>
        <end position="362"/>
    </location>
</feature>
<dbReference type="AlphaFoldDB" id="A0A090AG29"/>
<dbReference type="GO" id="GO:0022857">
    <property type="term" value="F:transmembrane transporter activity"/>
    <property type="evidence" value="ECO:0007669"/>
    <property type="project" value="InterPro"/>
</dbReference>
<evidence type="ECO:0000256" key="7">
    <source>
        <dbReference type="SAM" id="Phobius"/>
    </source>
</evidence>
<dbReference type="InterPro" id="IPR011701">
    <property type="entry name" value="MFS"/>
</dbReference>
<protein>
    <submittedName>
        <fullName evidence="8">MFS transporter</fullName>
    </submittedName>
</protein>
<feature type="transmembrane region" description="Helical" evidence="7">
    <location>
        <begin position="374"/>
        <end position="394"/>
    </location>
</feature>
<evidence type="ECO:0000256" key="5">
    <source>
        <dbReference type="ARBA" id="ARBA00022989"/>
    </source>
</evidence>
<proteinExistence type="predicted"/>
<evidence type="ECO:0000256" key="1">
    <source>
        <dbReference type="ARBA" id="ARBA00004651"/>
    </source>
</evidence>
<gene>
    <name evidence="8" type="ORF">THII_2836</name>
</gene>
<feature type="transmembrane region" description="Helical" evidence="7">
    <location>
        <begin position="294"/>
        <end position="316"/>
    </location>
</feature>
<dbReference type="Proteomes" id="UP000031623">
    <property type="component" value="Chromosome"/>
</dbReference>
<feature type="transmembrane region" description="Helical" evidence="7">
    <location>
        <begin position="175"/>
        <end position="195"/>
    </location>
</feature>
<feature type="transmembrane region" description="Helical" evidence="7">
    <location>
        <begin position="226"/>
        <end position="243"/>
    </location>
</feature>
<feature type="transmembrane region" description="Helical" evidence="7">
    <location>
        <begin position="263"/>
        <end position="282"/>
    </location>
</feature>
<accession>A0A090AG29</accession>
<dbReference type="Gene3D" id="1.20.1250.20">
    <property type="entry name" value="MFS general substrate transporter like domains"/>
    <property type="match status" value="1"/>
</dbReference>
<keyword evidence="2" id="KW-0813">Transport</keyword>
<evidence type="ECO:0000256" key="2">
    <source>
        <dbReference type="ARBA" id="ARBA00022448"/>
    </source>
</evidence>
<feature type="transmembrane region" description="Helical" evidence="7">
    <location>
        <begin position="12"/>
        <end position="39"/>
    </location>
</feature>
<dbReference type="OrthoDB" id="9803968at2"/>
<keyword evidence="3" id="KW-1003">Cell membrane</keyword>
<feature type="transmembrane region" description="Helical" evidence="7">
    <location>
        <begin position="51"/>
        <end position="71"/>
    </location>
</feature>
<dbReference type="STRING" id="40754.THII_2836"/>
<keyword evidence="9" id="KW-1185">Reference proteome</keyword>
<dbReference type="PANTHER" id="PTHR43266:SF2">
    <property type="entry name" value="MAJOR FACILITATOR SUPERFAMILY (MFS) PROFILE DOMAIN-CONTAINING PROTEIN"/>
    <property type="match status" value="1"/>
</dbReference>
<dbReference type="KEGG" id="tig:THII_2836"/>
<reference evidence="8 9" key="1">
    <citation type="journal article" date="2014" name="ISME J.">
        <title>Ecophysiology of Thioploca ingrica as revealed by the complete genome sequence supplemented with proteomic evidence.</title>
        <authorList>
            <person name="Kojima H."/>
            <person name="Ogura Y."/>
            <person name="Yamamoto N."/>
            <person name="Togashi T."/>
            <person name="Mori H."/>
            <person name="Watanabe T."/>
            <person name="Nemoto F."/>
            <person name="Kurokawa K."/>
            <person name="Hayashi T."/>
            <person name="Fukui M."/>
        </authorList>
    </citation>
    <scope>NUCLEOTIDE SEQUENCE [LARGE SCALE GENOMIC DNA]</scope>
</reference>
<keyword evidence="6 7" id="KW-0472">Membrane</keyword>
<dbReference type="Pfam" id="PF07690">
    <property type="entry name" value="MFS_1"/>
    <property type="match status" value="1"/>
</dbReference>
<sequence length="449" mass="49982">MNQFQLLQTRRFLPLFWTQFLGAFNDNVYKNALVIFILFQGNTLYGIDTNTLVTLSAGVFILPFFLFSATAGQFADKYEKSMLIRYVKVLEVIIMSFAVIGFYLENVLMLVTLLFLMGVHSALFGPLKYGILPQHLQENELVGGNGLMSMGTFLAILLGTILGGLLVSIPHQGPLIVAMMVILLALLGLMASLFIPRAEPADPQLQIHWNMFTQTFKTMQYAQENLSVLIAVIAMSWFWLVGATYLSQVPAYSKDILGSNNQVVTLLLFMFSLGIGIGSMMCEKLSRGRIELGLVPLGAIGITLFSIEFYFASQYFEALALPQGQMNASQFFAMPGSWRILLDLALVGLFGGFYIVPLNAMVQRRSDPTHRSRIIAANNILNALFMVISALGTIEMIQLGFSIPEIFLSLGLLSAIVTGTLFLILPEFIQRFVVWLFLIKSEPKKENQK</sequence>
<dbReference type="EMBL" id="AP014633">
    <property type="protein sequence ID" value="BAP57133.1"/>
    <property type="molecule type" value="Genomic_DNA"/>
</dbReference>
<evidence type="ECO:0000313" key="8">
    <source>
        <dbReference type="EMBL" id="BAP57133.1"/>
    </source>
</evidence>
<dbReference type="PANTHER" id="PTHR43266">
    <property type="entry name" value="MACROLIDE-EFFLUX PROTEIN"/>
    <property type="match status" value="1"/>
</dbReference>
<evidence type="ECO:0000256" key="6">
    <source>
        <dbReference type="ARBA" id="ARBA00023136"/>
    </source>
</evidence>
<comment type="subcellular location">
    <subcellularLocation>
        <location evidence="1">Cell membrane</location>
        <topology evidence="1">Multi-pass membrane protein</topology>
    </subcellularLocation>
</comment>
<feature type="transmembrane region" description="Helical" evidence="7">
    <location>
        <begin position="83"/>
        <end position="104"/>
    </location>
</feature>
<keyword evidence="5 7" id="KW-1133">Transmembrane helix</keyword>
<dbReference type="HOGENOM" id="CLU_029603_0_0_6"/>
<dbReference type="CDD" id="cd06173">
    <property type="entry name" value="MFS_MefA_like"/>
    <property type="match status" value="1"/>
</dbReference>
<feature type="transmembrane region" description="Helical" evidence="7">
    <location>
        <begin position="110"/>
        <end position="127"/>
    </location>
</feature>